<protein>
    <submittedName>
        <fullName evidence="1">Uncharacterized protein</fullName>
    </submittedName>
</protein>
<proteinExistence type="predicted"/>
<dbReference type="AlphaFoldDB" id="A0A2T5GXQ8"/>
<name>A0A2T5GXQ8_9PROT</name>
<dbReference type="RefSeq" id="WP_107804606.1">
    <property type="nucleotide sequence ID" value="NZ_QAOI01000070.1"/>
</dbReference>
<accession>A0A2T5GXQ8</accession>
<organism evidence="1 2">
    <name type="scientific">Nitrosomonas oligotropha</name>
    <dbReference type="NCBI Taxonomy" id="42354"/>
    <lineage>
        <taxon>Bacteria</taxon>
        <taxon>Pseudomonadati</taxon>
        <taxon>Pseudomonadota</taxon>
        <taxon>Betaproteobacteria</taxon>
        <taxon>Nitrosomonadales</taxon>
        <taxon>Nitrosomonadaceae</taxon>
        <taxon>Nitrosomonas</taxon>
    </lineage>
</organism>
<gene>
    <name evidence="1" type="ORF">C8R26_1701</name>
</gene>
<evidence type="ECO:0000313" key="2">
    <source>
        <dbReference type="Proteomes" id="UP000244128"/>
    </source>
</evidence>
<evidence type="ECO:0000313" key="1">
    <source>
        <dbReference type="EMBL" id="PTQ64105.1"/>
    </source>
</evidence>
<sequence length="228" mass="25110">MEVLDSGKIATGSDVSYGAQMPFEFLRITDGTPTPSALDDIYIRYYFKRPGNLLTDLPVGGNAVISELKTGGHTGLYGGDLRILTNILKDSAGNLYWKTECDRAANGIFSADPSGMLAFDVGGSFKYWQESNKSVPVVLDAWNKCEIYIHRHAKNGIVLIAINDQIICYHVGRTIGEFGYSWGRVIIHNVYGSHKIGSAEIARPEIWNYPKNGSVLQAHAASLLYRYG</sequence>
<dbReference type="Proteomes" id="UP000244128">
    <property type="component" value="Unassembled WGS sequence"/>
</dbReference>
<reference evidence="1 2" key="1">
    <citation type="submission" date="2018-04" db="EMBL/GenBank/DDBJ databases">
        <title>Active sludge and wastewater microbial communities from Klosterneuburg, Austria.</title>
        <authorList>
            <person name="Wagner M."/>
        </authorList>
    </citation>
    <scope>NUCLEOTIDE SEQUENCE [LARGE SCALE GENOMIC DNA]</scope>
    <source>
        <strain evidence="1 2">Nm49</strain>
    </source>
</reference>
<comment type="caution">
    <text evidence="1">The sequence shown here is derived from an EMBL/GenBank/DDBJ whole genome shotgun (WGS) entry which is preliminary data.</text>
</comment>
<dbReference type="EMBL" id="QAOI01000070">
    <property type="protein sequence ID" value="PTQ64105.1"/>
    <property type="molecule type" value="Genomic_DNA"/>
</dbReference>